<dbReference type="CDD" id="cd01335">
    <property type="entry name" value="Radical_SAM"/>
    <property type="match status" value="1"/>
</dbReference>
<dbReference type="GO" id="GO:0006779">
    <property type="term" value="P:porphyrin-containing compound biosynthetic process"/>
    <property type="evidence" value="ECO:0007669"/>
    <property type="project" value="InterPro"/>
</dbReference>
<keyword evidence="5 10" id="KW-0949">S-adenosyl-L-methionine</keyword>
<proteinExistence type="inferred from homology"/>
<evidence type="ECO:0000256" key="8">
    <source>
        <dbReference type="ARBA" id="ARBA00023014"/>
    </source>
</evidence>
<evidence type="ECO:0000256" key="3">
    <source>
        <dbReference type="ARBA" id="ARBA00017228"/>
    </source>
</evidence>
<evidence type="ECO:0000313" key="12">
    <source>
        <dbReference type="EMBL" id="HIW78296.1"/>
    </source>
</evidence>
<dbReference type="Proteomes" id="UP000824264">
    <property type="component" value="Unassembled WGS sequence"/>
</dbReference>
<keyword evidence="8 10" id="KW-0411">Iron-sulfur</keyword>
<keyword evidence="7 10" id="KW-0408">Iron</keyword>
<comment type="cofactor">
    <cofactor evidence="1">
        <name>[4Fe-4S] cluster</name>
        <dbReference type="ChEBI" id="CHEBI:49883"/>
    </cofactor>
</comment>
<gene>
    <name evidence="12" type="primary">hemW</name>
    <name evidence="12" type="ORF">H9874_04030</name>
</gene>
<keyword evidence="10" id="KW-0004">4Fe-4S</keyword>
<dbReference type="Pfam" id="PF06969">
    <property type="entry name" value="HemN_C"/>
    <property type="match status" value="1"/>
</dbReference>
<reference evidence="12" key="2">
    <citation type="submission" date="2021-04" db="EMBL/GenBank/DDBJ databases">
        <authorList>
            <person name="Gilroy R."/>
        </authorList>
    </citation>
    <scope>NUCLEOTIDE SEQUENCE</scope>
    <source>
        <strain evidence="12">ChiSxjej5B17-1746</strain>
    </source>
</reference>
<feature type="domain" description="Radical SAM core" evidence="11">
    <location>
        <begin position="1"/>
        <end position="235"/>
    </location>
</feature>
<dbReference type="SFLD" id="SFLDG01065">
    <property type="entry name" value="anaerobic_coproporphyrinogen-I"/>
    <property type="match status" value="1"/>
</dbReference>
<dbReference type="SMART" id="SM00729">
    <property type="entry name" value="Elp3"/>
    <property type="match status" value="1"/>
</dbReference>
<comment type="caution">
    <text evidence="12">The sequence shown here is derived from an EMBL/GenBank/DDBJ whole genome shotgun (WGS) entry which is preliminary data.</text>
</comment>
<comment type="function">
    <text evidence="10">Probably acts as a heme chaperone, transferring heme to an unknown acceptor. Binds one molecule of heme per monomer, possibly covalently. Binds 1 [4Fe-4S] cluster. The cluster is coordinated with 3 cysteines and an exchangeable S-adenosyl-L-methionine.</text>
</comment>
<evidence type="ECO:0000256" key="4">
    <source>
        <dbReference type="ARBA" id="ARBA00022617"/>
    </source>
</evidence>
<comment type="subcellular location">
    <subcellularLocation>
        <location evidence="10">Cytoplasm</location>
    </subcellularLocation>
</comment>
<dbReference type="GO" id="GO:0004109">
    <property type="term" value="F:coproporphyrinogen oxidase activity"/>
    <property type="evidence" value="ECO:0007669"/>
    <property type="project" value="InterPro"/>
</dbReference>
<dbReference type="AlphaFoldDB" id="A0A9D1R1A6"/>
<dbReference type="SFLD" id="SFLDF00562">
    <property type="entry name" value="HemN-like__clustered_with_heat"/>
    <property type="match status" value="1"/>
</dbReference>
<keyword evidence="9 10" id="KW-0143">Chaperone</keyword>
<dbReference type="SUPFAM" id="SSF102114">
    <property type="entry name" value="Radical SAM enzymes"/>
    <property type="match status" value="1"/>
</dbReference>
<dbReference type="Gene3D" id="3.20.20.70">
    <property type="entry name" value="Aldolase class I"/>
    <property type="match status" value="1"/>
</dbReference>
<evidence type="ECO:0000256" key="6">
    <source>
        <dbReference type="ARBA" id="ARBA00022723"/>
    </source>
</evidence>
<sequence length="381" mass="41959">MLLYIHVPFCRRKCRYCAFYSNPLTRSGDEMAVYLSALYAELGQWGRRLGRVPVESVFFGGGTPSLLDPDQLEGVLDCVGRTFEVLPGAEISMEANPDSLHTAEKASGFLAAGVNRISLGVQSLHDGMLETLGRLHRANAAREAFRAIREAGCANLSLDLMWGLPGQTLEQWLEDARAAIALGPEHISAYGLTLEPGTPLAESCGDAELPSEDVQCAMYLEGIRLLEEAGLHHYEVSNFARDGFRCRHNLGYWEGRDYLGVGPAATSTIGGERWTNPEGEGWLEQVREGRRCPEREPLDRATRALELMMLRLRTVDGLPLDAYESLAGRSFLGDHGPFAHRLCAEGLARMENGVFRLTDEGMLVSNSILGELFEEEPKSAE</sequence>
<evidence type="ECO:0000256" key="7">
    <source>
        <dbReference type="ARBA" id="ARBA00023004"/>
    </source>
</evidence>
<dbReference type="NCBIfam" id="TIGR00539">
    <property type="entry name" value="hemN_rel"/>
    <property type="match status" value="1"/>
</dbReference>
<dbReference type="InterPro" id="IPR034505">
    <property type="entry name" value="Coproporphyrinogen-III_oxidase"/>
</dbReference>
<evidence type="ECO:0000256" key="1">
    <source>
        <dbReference type="ARBA" id="ARBA00001966"/>
    </source>
</evidence>
<dbReference type="GO" id="GO:0051539">
    <property type="term" value="F:4 iron, 4 sulfur cluster binding"/>
    <property type="evidence" value="ECO:0007669"/>
    <property type="project" value="UniProtKB-UniRule"/>
</dbReference>
<keyword evidence="10" id="KW-0963">Cytoplasm</keyword>
<dbReference type="GO" id="GO:0005737">
    <property type="term" value="C:cytoplasm"/>
    <property type="evidence" value="ECO:0007669"/>
    <property type="project" value="UniProtKB-SubCell"/>
</dbReference>
<name>A0A9D1R1A6_9BACT</name>
<keyword evidence="4 10" id="KW-0349">Heme</keyword>
<evidence type="ECO:0000256" key="9">
    <source>
        <dbReference type="ARBA" id="ARBA00023186"/>
    </source>
</evidence>
<evidence type="ECO:0000256" key="10">
    <source>
        <dbReference type="RuleBase" id="RU364116"/>
    </source>
</evidence>
<dbReference type="InterPro" id="IPR006638">
    <property type="entry name" value="Elp3/MiaA/NifB-like_rSAM"/>
</dbReference>
<dbReference type="GO" id="GO:0046872">
    <property type="term" value="F:metal ion binding"/>
    <property type="evidence" value="ECO:0007669"/>
    <property type="project" value="UniProtKB-UniRule"/>
</dbReference>
<dbReference type="PANTHER" id="PTHR13932">
    <property type="entry name" value="COPROPORPHYRINIGEN III OXIDASE"/>
    <property type="match status" value="1"/>
</dbReference>
<protein>
    <recommendedName>
        <fullName evidence="3 10">Heme chaperone HemW</fullName>
    </recommendedName>
</protein>
<evidence type="ECO:0000256" key="5">
    <source>
        <dbReference type="ARBA" id="ARBA00022691"/>
    </source>
</evidence>
<dbReference type="Pfam" id="PF04055">
    <property type="entry name" value="Radical_SAM"/>
    <property type="match status" value="1"/>
</dbReference>
<comment type="similarity">
    <text evidence="2">Belongs to the anaerobic coproporphyrinogen-III oxidase family. HemW subfamily.</text>
</comment>
<dbReference type="InterPro" id="IPR004559">
    <property type="entry name" value="HemW-like"/>
</dbReference>
<dbReference type="PANTHER" id="PTHR13932:SF5">
    <property type="entry name" value="RADICAL S-ADENOSYL METHIONINE DOMAIN-CONTAINING PROTEIN 1, MITOCHONDRIAL"/>
    <property type="match status" value="1"/>
</dbReference>
<dbReference type="InterPro" id="IPR010723">
    <property type="entry name" value="HemN_C"/>
</dbReference>
<dbReference type="SFLD" id="SFLDG01082">
    <property type="entry name" value="B12-binding_domain_containing"/>
    <property type="match status" value="1"/>
</dbReference>
<dbReference type="InterPro" id="IPR013785">
    <property type="entry name" value="Aldolase_TIM"/>
</dbReference>
<dbReference type="SFLD" id="SFLDF00288">
    <property type="entry name" value="HemN-like__clustered_with_nucl"/>
    <property type="match status" value="1"/>
</dbReference>
<evidence type="ECO:0000256" key="2">
    <source>
        <dbReference type="ARBA" id="ARBA00006100"/>
    </source>
</evidence>
<dbReference type="SFLD" id="SFLDS00029">
    <property type="entry name" value="Radical_SAM"/>
    <property type="match status" value="1"/>
</dbReference>
<dbReference type="InterPro" id="IPR058240">
    <property type="entry name" value="rSAM_sf"/>
</dbReference>
<evidence type="ECO:0000313" key="13">
    <source>
        <dbReference type="Proteomes" id="UP000824264"/>
    </source>
</evidence>
<dbReference type="EMBL" id="DXGI01000144">
    <property type="protein sequence ID" value="HIW78296.1"/>
    <property type="molecule type" value="Genomic_DNA"/>
</dbReference>
<dbReference type="PROSITE" id="PS51918">
    <property type="entry name" value="RADICAL_SAM"/>
    <property type="match status" value="1"/>
</dbReference>
<keyword evidence="6 10" id="KW-0479">Metal-binding</keyword>
<evidence type="ECO:0000259" key="11">
    <source>
        <dbReference type="PROSITE" id="PS51918"/>
    </source>
</evidence>
<reference evidence="12" key="1">
    <citation type="journal article" date="2021" name="PeerJ">
        <title>Extensive microbial diversity within the chicken gut microbiome revealed by metagenomics and culture.</title>
        <authorList>
            <person name="Gilroy R."/>
            <person name="Ravi A."/>
            <person name="Getino M."/>
            <person name="Pursley I."/>
            <person name="Horton D.L."/>
            <person name="Alikhan N.F."/>
            <person name="Baker D."/>
            <person name="Gharbi K."/>
            <person name="Hall N."/>
            <person name="Watson M."/>
            <person name="Adriaenssens E.M."/>
            <person name="Foster-Nyarko E."/>
            <person name="Jarju S."/>
            <person name="Secka A."/>
            <person name="Antonio M."/>
            <person name="Oren A."/>
            <person name="Chaudhuri R.R."/>
            <person name="La Ragione R."/>
            <person name="Hildebrand F."/>
            <person name="Pallen M.J."/>
        </authorList>
    </citation>
    <scope>NUCLEOTIDE SEQUENCE</scope>
    <source>
        <strain evidence="12">ChiSxjej5B17-1746</strain>
    </source>
</reference>
<dbReference type="InterPro" id="IPR007197">
    <property type="entry name" value="rSAM"/>
</dbReference>
<organism evidence="12 13">
    <name type="scientific">Candidatus Bilophila faecipullorum</name>
    <dbReference type="NCBI Taxonomy" id="2838482"/>
    <lineage>
        <taxon>Bacteria</taxon>
        <taxon>Pseudomonadati</taxon>
        <taxon>Thermodesulfobacteriota</taxon>
        <taxon>Desulfovibrionia</taxon>
        <taxon>Desulfovibrionales</taxon>
        <taxon>Desulfovibrionaceae</taxon>
        <taxon>Bilophila</taxon>
    </lineage>
</organism>
<accession>A0A9D1R1A6</accession>